<keyword evidence="6" id="KW-1185">Reference proteome</keyword>
<dbReference type="SUPFAM" id="SSF48403">
    <property type="entry name" value="Ankyrin repeat"/>
    <property type="match status" value="1"/>
</dbReference>
<evidence type="ECO:0000313" key="5">
    <source>
        <dbReference type="EMBL" id="CAH0019319.1"/>
    </source>
</evidence>
<dbReference type="InterPro" id="IPR002110">
    <property type="entry name" value="Ankyrin_rpt"/>
</dbReference>
<feature type="repeat" description="ANK" evidence="3">
    <location>
        <begin position="99"/>
        <end position="120"/>
    </location>
</feature>
<dbReference type="PANTHER" id="PTHR24178">
    <property type="entry name" value="MOLTING PROTEIN MLT-4"/>
    <property type="match status" value="1"/>
</dbReference>
<dbReference type="Proteomes" id="UP000696573">
    <property type="component" value="Unassembled WGS sequence"/>
</dbReference>
<proteinExistence type="predicted"/>
<keyword evidence="1" id="KW-0677">Repeat</keyword>
<dbReference type="PROSITE" id="PS50297">
    <property type="entry name" value="ANK_REP_REGION"/>
    <property type="match status" value="4"/>
</dbReference>
<feature type="repeat" description="ANK" evidence="3">
    <location>
        <begin position="65"/>
        <end position="89"/>
    </location>
</feature>
<dbReference type="AlphaFoldDB" id="A0A9N9VAV7"/>
<evidence type="ECO:0000256" key="1">
    <source>
        <dbReference type="ARBA" id="ARBA00022737"/>
    </source>
</evidence>
<feature type="repeat" description="ANK" evidence="3">
    <location>
        <begin position="136"/>
        <end position="168"/>
    </location>
</feature>
<dbReference type="OrthoDB" id="341259at2759"/>
<dbReference type="PROSITE" id="PS50088">
    <property type="entry name" value="ANK_REPEAT"/>
    <property type="match status" value="4"/>
</dbReference>
<dbReference type="SMART" id="SM00248">
    <property type="entry name" value="ANK"/>
    <property type="match status" value="4"/>
</dbReference>
<protein>
    <submittedName>
        <fullName evidence="5">Uncharacterized protein</fullName>
    </submittedName>
</protein>
<accession>A0A9N9VAV7</accession>
<reference evidence="5" key="1">
    <citation type="submission" date="2021-10" db="EMBL/GenBank/DDBJ databases">
        <authorList>
            <person name="Piombo E."/>
        </authorList>
    </citation>
    <scope>NUCLEOTIDE SEQUENCE</scope>
</reference>
<evidence type="ECO:0000256" key="4">
    <source>
        <dbReference type="SAM" id="MobiDB-lite"/>
    </source>
</evidence>
<dbReference type="Gene3D" id="1.25.40.20">
    <property type="entry name" value="Ankyrin repeat-containing domain"/>
    <property type="match status" value="2"/>
</dbReference>
<keyword evidence="2 3" id="KW-0040">ANK repeat</keyword>
<evidence type="ECO:0000313" key="6">
    <source>
        <dbReference type="Proteomes" id="UP000696573"/>
    </source>
</evidence>
<evidence type="ECO:0000256" key="2">
    <source>
        <dbReference type="ARBA" id="ARBA00023043"/>
    </source>
</evidence>
<feature type="repeat" description="ANK" evidence="3">
    <location>
        <begin position="32"/>
        <end position="64"/>
    </location>
</feature>
<dbReference type="InterPro" id="IPR036770">
    <property type="entry name" value="Ankyrin_rpt-contain_sf"/>
</dbReference>
<evidence type="ECO:0000256" key="3">
    <source>
        <dbReference type="PROSITE-ProRule" id="PRU00023"/>
    </source>
</evidence>
<dbReference type="EMBL" id="CABFNQ020000553">
    <property type="protein sequence ID" value="CAH0019319.1"/>
    <property type="molecule type" value="Genomic_DNA"/>
</dbReference>
<gene>
    <name evidence="5" type="ORF">CRHIZ90672A_00012471</name>
</gene>
<organism evidence="5 6">
    <name type="scientific">Clonostachys rhizophaga</name>
    <dbReference type="NCBI Taxonomy" id="160324"/>
    <lineage>
        <taxon>Eukaryota</taxon>
        <taxon>Fungi</taxon>
        <taxon>Dikarya</taxon>
        <taxon>Ascomycota</taxon>
        <taxon>Pezizomycotina</taxon>
        <taxon>Sordariomycetes</taxon>
        <taxon>Hypocreomycetidae</taxon>
        <taxon>Hypocreales</taxon>
        <taxon>Bionectriaceae</taxon>
        <taxon>Clonostachys</taxon>
    </lineage>
</organism>
<sequence length="179" mass="19255">MMLSIFSIFDQRLPGKTAPKEDQISPHSRDDHGNTPLHLMAMKGLRAAAALQIENGADVDATNNDGDTPLHLAARARRRKVASLLVRTGGARTDISNSDGDTPLHLVAATGQVGIAALLLAAEDRDSGGVGRKNNRGNTPLHVAARAVQDHMYTFLLSRGGRWDVRNGDGETPRRLYGF</sequence>
<dbReference type="Pfam" id="PF12796">
    <property type="entry name" value="Ank_2"/>
    <property type="match status" value="1"/>
</dbReference>
<feature type="compositionally biased region" description="Basic and acidic residues" evidence="4">
    <location>
        <begin position="18"/>
        <end position="33"/>
    </location>
</feature>
<dbReference type="Pfam" id="PF13857">
    <property type="entry name" value="Ank_5"/>
    <property type="match status" value="1"/>
</dbReference>
<name>A0A9N9VAV7_9HYPO</name>
<comment type="caution">
    <text evidence="5">The sequence shown here is derived from an EMBL/GenBank/DDBJ whole genome shotgun (WGS) entry which is preliminary data.</text>
</comment>
<feature type="region of interest" description="Disordered" evidence="4">
    <location>
        <begin position="15"/>
        <end position="36"/>
    </location>
</feature>